<evidence type="ECO:0000256" key="3">
    <source>
        <dbReference type="ARBA" id="ARBA00022475"/>
    </source>
</evidence>
<evidence type="ECO:0000256" key="4">
    <source>
        <dbReference type="ARBA" id="ARBA00022692"/>
    </source>
</evidence>
<evidence type="ECO:0000256" key="6">
    <source>
        <dbReference type="ARBA" id="ARBA00023136"/>
    </source>
</evidence>
<keyword evidence="6 7" id="KW-0472">Membrane</keyword>
<evidence type="ECO:0000256" key="1">
    <source>
        <dbReference type="ARBA" id="ARBA00004651"/>
    </source>
</evidence>
<dbReference type="STRING" id="1278311.GCA_000428705_00881"/>
<comment type="similarity">
    <text evidence="2">Belongs to the UPF0410 family.</text>
</comment>
<evidence type="ECO:0000256" key="2">
    <source>
        <dbReference type="ARBA" id="ARBA00011006"/>
    </source>
</evidence>
<accession>A0A449BCH4</accession>
<keyword evidence="9" id="KW-1185">Reference proteome</keyword>
<dbReference type="GO" id="GO:0005886">
    <property type="term" value="C:plasma membrane"/>
    <property type="evidence" value="ECO:0007669"/>
    <property type="project" value="UniProtKB-SubCell"/>
</dbReference>
<reference evidence="8 9" key="1">
    <citation type="submission" date="2019-01" db="EMBL/GenBank/DDBJ databases">
        <authorList>
            <consortium name="Pathogen Informatics"/>
        </authorList>
    </citation>
    <scope>NUCLEOTIDE SEQUENCE [LARGE SCALE GENOMIC DNA]</scope>
    <source>
        <strain evidence="8 9">NCTC10138</strain>
    </source>
</reference>
<protein>
    <submittedName>
        <fullName evidence="8">Transglycosylase associated protein</fullName>
    </submittedName>
</protein>
<dbReference type="Proteomes" id="UP000289841">
    <property type="component" value="Chromosome"/>
</dbReference>
<dbReference type="RefSeq" id="WP_052590123.1">
    <property type="nucleotide sequence ID" value="NZ_LR215048.1"/>
</dbReference>
<dbReference type="PANTHER" id="PTHR33884">
    <property type="entry name" value="UPF0410 PROTEIN YMGE"/>
    <property type="match status" value="1"/>
</dbReference>
<sequence>MVILGIAEFFGNIWPLVVTIVIGALIGWIAGILMGSKGGLIRNVIIGILGAFVGGILGSLIPFTGNIPFGSFIMAVVGAVLVIWVVRFLSGKK</sequence>
<gene>
    <name evidence="8" type="ORF">NCTC10138_00492</name>
</gene>
<evidence type="ECO:0000313" key="9">
    <source>
        <dbReference type="Proteomes" id="UP000289841"/>
    </source>
</evidence>
<feature type="transmembrane region" description="Helical" evidence="7">
    <location>
        <begin position="12"/>
        <end position="33"/>
    </location>
</feature>
<dbReference type="KEGG" id="aaxa:NCTC10138_00492"/>
<evidence type="ECO:0000256" key="5">
    <source>
        <dbReference type="ARBA" id="ARBA00022989"/>
    </source>
</evidence>
<dbReference type="AlphaFoldDB" id="A0A449BCH4"/>
<feature type="transmembrane region" description="Helical" evidence="7">
    <location>
        <begin position="67"/>
        <end position="89"/>
    </location>
</feature>
<keyword evidence="4 7" id="KW-0812">Transmembrane</keyword>
<dbReference type="Pfam" id="PF04226">
    <property type="entry name" value="Transgly_assoc"/>
    <property type="match status" value="1"/>
</dbReference>
<keyword evidence="3" id="KW-1003">Cell membrane</keyword>
<dbReference type="EMBL" id="LR215048">
    <property type="protein sequence ID" value="VEU80136.1"/>
    <property type="molecule type" value="Genomic_DNA"/>
</dbReference>
<evidence type="ECO:0000256" key="7">
    <source>
        <dbReference type="SAM" id="Phobius"/>
    </source>
</evidence>
<dbReference type="InterPro" id="IPR007341">
    <property type="entry name" value="Transgly_assoc"/>
</dbReference>
<feature type="transmembrane region" description="Helical" evidence="7">
    <location>
        <begin position="40"/>
        <end position="61"/>
    </location>
</feature>
<comment type="subcellular location">
    <subcellularLocation>
        <location evidence="1">Cell membrane</location>
        <topology evidence="1">Multi-pass membrane protein</topology>
    </subcellularLocation>
</comment>
<name>A0A449BCH4_HAPAX</name>
<dbReference type="PANTHER" id="PTHR33884:SF3">
    <property type="entry name" value="UPF0410 PROTEIN YMGE"/>
    <property type="match status" value="1"/>
</dbReference>
<keyword evidence="5 7" id="KW-1133">Transmembrane helix</keyword>
<evidence type="ECO:0000313" key="8">
    <source>
        <dbReference type="EMBL" id="VEU80136.1"/>
    </source>
</evidence>
<proteinExistence type="inferred from homology"/>
<organism evidence="8 9">
    <name type="scientific">Haploplasma axanthum</name>
    <name type="common">Acholeplasma axanthum</name>
    <dbReference type="NCBI Taxonomy" id="29552"/>
    <lineage>
        <taxon>Bacteria</taxon>
        <taxon>Bacillati</taxon>
        <taxon>Mycoplasmatota</taxon>
        <taxon>Mollicutes</taxon>
        <taxon>Acholeplasmatales</taxon>
        <taxon>Acholeplasmataceae</taxon>
        <taxon>Haploplasma</taxon>
    </lineage>
</organism>